<gene>
    <name evidence="2" type="ORF">NUU61_007599</name>
</gene>
<keyword evidence="3" id="KW-1185">Reference proteome</keyword>
<accession>A0A9W9EQT3</accession>
<comment type="caution">
    <text evidence="2">The sequence shown here is derived from an EMBL/GenBank/DDBJ whole genome shotgun (WGS) entry which is preliminary data.</text>
</comment>
<name>A0A9W9EQT3_9EURO</name>
<dbReference type="Proteomes" id="UP001141434">
    <property type="component" value="Unassembled WGS sequence"/>
</dbReference>
<dbReference type="EMBL" id="JAPMSZ010000010">
    <property type="protein sequence ID" value="KAJ5086292.1"/>
    <property type="molecule type" value="Genomic_DNA"/>
</dbReference>
<feature type="compositionally biased region" description="Basic and acidic residues" evidence="1">
    <location>
        <begin position="77"/>
        <end position="88"/>
    </location>
</feature>
<feature type="compositionally biased region" description="Polar residues" evidence="1">
    <location>
        <begin position="40"/>
        <end position="50"/>
    </location>
</feature>
<feature type="region of interest" description="Disordered" evidence="1">
    <location>
        <begin position="203"/>
        <end position="251"/>
    </location>
</feature>
<proteinExistence type="predicted"/>
<dbReference type="OrthoDB" id="4716584at2759"/>
<dbReference type="RefSeq" id="XP_056508417.1">
    <property type="nucleotide sequence ID" value="XM_056658124.1"/>
</dbReference>
<reference evidence="2" key="1">
    <citation type="submission" date="2022-11" db="EMBL/GenBank/DDBJ databases">
        <authorList>
            <person name="Petersen C."/>
        </authorList>
    </citation>
    <scope>NUCLEOTIDE SEQUENCE</scope>
    <source>
        <strain evidence="2">IBT 34128</strain>
    </source>
</reference>
<protein>
    <submittedName>
        <fullName evidence="2">Uncharacterized protein</fullName>
    </submittedName>
</protein>
<reference evidence="2" key="2">
    <citation type="journal article" date="2023" name="IMA Fungus">
        <title>Comparative genomic study of the Penicillium genus elucidates a diverse pangenome and 15 lateral gene transfer events.</title>
        <authorList>
            <person name="Petersen C."/>
            <person name="Sorensen T."/>
            <person name="Nielsen M.R."/>
            <person name="Sondergaard T.E."/>
            <person name="Sorensen J.L."/>
            <person name="Fitzpatrick D.A."/>
            <person name="Frisvad J.C."/>
            <person name="Nielsen K.L."/>
        </authorList>
    </citation>
    <scope>NUCLEOTIDE SEQUENCE</scope>
    <source>
        <strain evidence="2">IBT 34128</strain>
    </source>
</reference>
<feature type="region of interest" description="Disordered" evidence="1">
    <location>
        <begin position="1"/>
        <end position="191"/>
    </location>
</feature>
<organism evidence="2 3">
    <name type="scientific">Penicillium alfredii</name>
    <dbReference type="NCBI Taxonomy" id="1506179"/>
    <lineage>
        <taxon>Eukaryota</taxon>
        <taxon>Fungi</taxon>
        <taxon>Dikarya</taxon>
        <taxon>Ascomycota</taxon>
        <taxon>Pezizomycotina</taxon>
        <taxon>Eurotiomycetes</taxon>
        <taxon>Eurotiomycetidae</taxon>
        <taxon>Eurotiales</taxon>
        <taxon>Aspergillaceae</taxon>
        <taxon>Penicillium</taxon>
    </lineage>
</organism>
<evidence type="ECO:0000313" key="2">
    <source>
        <dbReference type="EMBL" id="KAJ5086292.1"/>
    </source>
</evidence>
<dbReference type="GeneID" id="81397293"/>
<feature type="compositionally biased region" description="Basic and acidic residues" evidence="1">
    <location>
        <begin position="131"/>
        <end position="147"/>
    </location>
</feature>
<evidence type="ECO:0000256" key="1">
    <source>
        <dbReference type="SAM" id="MobiDB-lite"/>
    </source>
</evidence>
<evidence type="ECO:0000313" key="3">
    <source>
        <dbReference type="Proteomes" id="UP001141434"/>
    </source>
</evidence>
<sequence>MPQPEKAHRNNSANPYEPADQRPPTSIPAGTDSLDDQGAFGSTNSEVSSTRPRRFLAEPIETSSRSKTRQEATGIAADREQDPGDVSKKPARRFLPEPIETTNTNHKRAGPALHEKATESPSAALAGSRRFKPDLIETETRSVRNKEWVQPTGRQNPSTCLVDHTNPAPGMGSLASRPDPNNTPTLLPESRFSYSNLLRRQEARRQSFRVPDLPPIPSNSSQESDDAGSVSMLASPPRSPAQPLADQDVGRPLRESCDGDFSEYLLSLAARSAQQQLKEQALAAFPNEQVYQPVDHFAIDEEDSPRNNYHIKSRRQSSADLSWELEYMRQHKEEAEMRLRAMVVSGNPGFTPNQVIDVHGNVLPRNQSAQKKNGASPPMLGDDIVFPFSLSPTGTICDHAHGESGSQTARAGLDMSSCTDCGSLWYAAPRPERGRGAGLWMGTCRKDEDRGRHVAQAPPGIMTPTTRHPVEKNLTLGLSCSNAQLNRFTTLPDNIGSRQSAISRLEKTIADELHDGFVTQIYNYLSLGYPCLARYYDYELSRISGIPIEDLRRDDLYADAKGYVVAPGTEDLTGACARWRALRLYIHEWGRQQPSMAGDEPNLETWGVPERRGSWAG</sequence>
<dbReference type="AlphaFoldDB" id="A0A9W9EQT3"/>